<reference evidence="3" key="1">
    <citation type="submission" date="2016-10" db="EMBL/GenBank/DDBJ databases">
        <authorList>
            <person name="Varghese N."/>
            <person name="Submissions S."/>
        </authorList>
    </citation>
    <scope>NUCLEOTIDE SEQUENCE [LARGE SCALE GENOMIC DNA]</scope>
    <source>
        <strain evidence="3">M1</strain>
    </source>
</reference>
<evidence type="ECO:0000259" key="1">
    <source>
        <dbReference type="Pfam" id="PF18737"/>
    </source>
</evidence>
<feature type="domain" description="MAE-28990/MAE-18760-like HEPN" evidence="1">
    <location>
        <begin position="10"/>
        <end position="231"/>
    </location>
</feature>
<gene>
    <name evidence="2" type="ORF">SAMN05192569_101072</name>
</gene>
<organism evidence="2 3">
    <name type="scientific">Parageobacillus thermantarcticus</name>
    <dbReference type="NCBI Taxonomy" id="186116"/>
    <lineage>
        <taxon>Bacteria</taxon>
        <taxon>Bacillati</taxon>
        <taxon>Bacillota</taxon>
        <taxon>Bacilli</taxon>
        <taxon>Bacillales</taxon>
        <taxon>Anoxybacillaceae</taxon>
        <taxon>Parageobacillus</taxon>
    </lineage>
</organism>
<dbReference type="AlphaFoldDB" id="A0A1I0T2E0"/>
<dbReference type="EMBL" id="FOJS01000010">
    <property type="protein sequence ID" value="SFA45932.1"/>
    <property type="molecule type" value="Genomic_DNA"/>
</dbReference>
<dbReference type="STRING" id="186116.SAMN05192569_101072"/>
<protein>
    <recommendedName>
        <fullName evidence="1">MAE-28990/MAE-18760-like HEPN domain-containing protein</fullName>
    </recommendedName>
</protein>
<dbReference type="Pfam" id="PF18737">
    <property type="entry name" value="HEPN_MAE_28990"/>
    <property type="match status" value="1"/>
</dbReference>
<name>A0A1I0T2E0_9BACL</name>
<dbReference type="RefSeq" id="WP_244151119.1">
    <property type="nucleotide sequence ID" value="NZ_FOJS01000010.1"/>
</dbReference>
<proteinExistence type="predicted"/>
<accession>A0A1I0T2E0</accession>
<dbReference type="InterPro" id="IPR040788">
    <property type="entry name" value="HEPN_MAE_28990"/>
</dbReference>
<keyword evidence="3" id="KW-1185">Reference proteome</keyword>
<sequence length="236" mass="27780">MREIDLIDIRSQLEEEMTWRSNEIRLLRNQLAYIEDDEDKKRYRKALVVMLYSHYEGFCRTAFLIYVDAINKAKVLRKAANDYIVACSFAEEFQAYEDASRKPEIYRKIFGNKLPDDTKLHSYARQVDFISNMHSFLDKPVTIPDTVVDTESNLWPVVLKKILFRLGLPYDAFKEYEGQITMLLNRRNGIAHGRDKEGFDENTYSEIEKATFEVMKAVIEVIMSALKEKRYLKESC</sequence>
<evidence type="ECO:0000313" key="2">
    <source>
        <dbReference type="EMBL" id="SFA45932.1"/>
    </source>
</evidence>
<dbReference type="Proteomes" id="UP000198650">
    <property type="component" value="Unassembled WGS sequence"/>
</dbReference>
<evidence type="ECO:0000313" key="3">
    <source>
        <dbReference type="Proteomes" id="UP000198650"/>
    </source>
</evidence>